<feature type="domain" description="Heterokaryon incompatibility" evidence="3">
    <location>
        <begin position="51"/>
        <end position="156"/>
    </location>
</feature>
<evidence type="ECO:0000256" key="2">
    <source>
        <dbReference type="SAM" id="Phobius"/>
    </source>
</evidence>
<evidence type="ECO:0000313" key="5">
    <source>
        <dbReference type="Proteomes" id="UP000070501"/>
    </source>
</evidence>
<feature type="transmembrane region" description="Helical" evidence="2">
    <location>
        <begin position="217"/>
        <end position="237"/>
    </location>
</feature>
<dbReference type="OrthoDB" id="194358at2759"/>
<reference evidence="5" key="1">
    <citation type="submission" date="2016-02" db="EMBL/GenBank/DDBJ databases">
        <title>Draft genome sequence of Microdochium bolleyi, a fungal endophyte of beachgrass.</title>
        <authorList>
            <consortium name="DOE Joint Genome Institute"/>
            <person name="David A.S."/>
            <person name="May G."/>
            <person name="Haridas S."/>
            <person name="Lim J."/>
            <person name="Wang M."/>
            <person name="Labutti K."/>
            <person name="Lipzen A."/>
            <person name="Barry K."/>
            <person name="Grigoriev I.V."/>
        </authorList>
    </citation>
    <scope>NUCLEOTIDE SEQUENCE [LARGE SCALE GENOMIC DNA]</scope>
    <source>
        <strain evidence="5">J235TASD1</strain>
    </source>
</reference>
<keyword evidence="2" id="KW-0812">Transmembrane</keyword>
<feature type="transmembrane region" description="Helical" evidence="2">
    <location>
        <begin position="177"/>
        <end position="205"/>
    </location>
</feature>
<accession>A0A136J8F5</accession>
<organism evidence="4 5">
    <name type="scientific">Microdochium bolleyi</name>
    <dbReference type="NCBI Taxonomy" id="196109"/>
    <lineage>
        <taxon>Eukaryota</taxon>
        <taxon>Fungi</taxon>
        <taxon>Dikarya</taxon>
        <taxon>Ascomycota</taxon>
        <taxon>Pezizomycotina</taxon>
        <taxon>Sordariomycetes</taxon>
        <taxon>Xylariomycetidae</taxon>
        <taxon>Xylariales</taxon>
        <taxon>Microdochiaceae</taxon>
        <taxon>Microdochium</taxon>
    </lineage>
</organism>
<protein>
    <submittedName>
        <fullName evidence="4">Heterokaryon incompatibility protein-domain-containing protein</fullName>
    </submittedName>
</protein>
<dbReference type="AlphaFoldDB" id="A0A136J8F5"/>
<sequence>MPQPRAHAYAKLNRTTGEIRLLHLQPAASNTNPVKCYLLHAPLEDTDRTPYEALSYTWGISSRSEAIQLGDHGFLVTENLKEALLALRDPHSTRVLWIDAICINQDDVEERAHEVLRMLRIYQLASRVVVWLGAHSDNSELAMQHFHELDLEWRLSRDPAVRTRVIRLLKSVISRTVALGYGLLVTLMSRYLISAWNIIFFLGWVPLFSRSGLVLDLVRLVTGFTLFDMVLSVWAGYRELRTDLANDMATPPPEIVKALAAFFARTWFRRAWIVQEVAAAQDLIILCGSAQIHVISFFNATHAIDRRVANTSTRSAYVDSGYVRGAMLRVIVNKAAIGSLGSIGGADFGARTTRADRLLNLLQQFRFADATDDRDKIYCLLGLSSFAQDESGVNEDAEDNAIEKTARSTFYAMLKATGRLKTYPPGRQTGPVEASEHPRRRY</sequence>
<feature type="region of interest" description="Disordered" evidence="1">
    <location>
        <begin position="421"/>
        <end position="442"/>
    </location>
</feature>
<gene>
    <name evidence="4" type="ORF">Micbo1qcDRAFT_232961</name>
</gene>
<dbReference type="InterPro" id="IPR052895">
    <property type="entry name" value="HetReg/Transcr_Mod"/>
</dbReference>
<evidence type="ECO:0000259" key="3">
    <source>
        <dbReference type="Pfam" id="PF06985"/>
    </source>
</evidence>
<proteinExistence type="predicted"/>
<keyword evidence="2" id="KW-1133">Transmembrane helix</keyword>
<dbReference type="InParanoid" id="A0A136J8F5"/>
<keyword evidence="2" id="KW-0472">Membrane</keyword>
<evidence type="ECO:0000313" key="4">
    <source>
        <dbReference type="EMBL" id="KXJ93439.1"/>
    </source>
</evidence>
<dbReference type="PANTHER" id="PTHR24148:SF73">
    <property type="entry name" value="HET DOMAIN PROTEIN (AFU_ORTHOLOGUE AFUA_8G01020)"/>
    <property type="match status" value="1"/>
</dbReference>
<dbReference type="Proteomes" id="UP000070501">
    <property type="component" value="Unassembled WGS sequence"/>
</dbReference>
<evidence type="ECO:0000256" key="1">
    <source>
        <dbReference type="SAM" id="MobiDB-lite"/>
    </source>
</evidence>
<dbReference type="Pfam" id="PF06985">
    <property type="entry name" value="HET"/>
    <property type="match status" value="1"/>
</dbReference>
<name>A0A136J8F5_9PEZI</name>
<dbReference type="PANTHER" id="PTHR24148">
    <property type="entry name" value="ANKYRIN REPEAT DOMAIN-CONTAINING PROTEIN 39 HOMOLOG-RELATED"/>
    <property type="match status" value="1"/>
</dbReference>
<keyword evidence="5" id="KW-1185">Reference proteome</keyword>
<dbReference type="EMBL" id="KQ964248">
    <property type="protein sequence ID" value="KXJ93439.1"/>
    <property type="molecule type" value="Genomic_DNA"/>
</dbReference>
<dbReference type="InterPro" id="IPR010730">
    <property type="entry name" value="HET"/>
</dbReference>